<dbReference type="Proteomes" id="UP001157440">
    <property type="component" value="Unassembled WGS sequence"/>
</dbReference>
<comment type="caution">
    <text evidence="2">The sequence shown here is derived from an EMBL/GenBank/DDBJ whole genome shotgun (WGS) entry which is preliminary data.</text>
</comment>
<evidence type="ECO:0000313" key="3">
    <source>
        <dbReference type="Proteomes" id="UP001157440"/>
    </source>
</evidence>
<gene>
    <name evidence="2" type="ORF">GCM10007890_10690</name>
</gene>
<evidence type="ECO:0000256" key="1">
    <source>
        <dbReference type="SAM" id="MobiDB-lite"/>
    </source>
</evidence>
<organism evidence="2 3">
    <name type="scientific">Methylobacterium tardum</name>
    <dbReference type="NCBI Taxonomy" id="374432"/>
    <lineage>
        <taxon>Bacteria</taxon>
        <taxon>Pseudomonadati</taxon>
        <taxon>Pseudomonadota</taxon>
        <taxon>Alphaproteobacteria</taxon>
        <taxon>Hyphomicrobiales</taxon>
        <taxon>Methylobacteriaceae</taxon>
        <taxon>Methylobacterium</taxon>
    </lineage>
</organism>
<keyword evidence="3" id="KW-1185">Reference proteome</keyword>
<reference evidence="3" key="1">
    <citation type="journal article" date="2019" name="Int. J. Syst. Evol. Microbiol.">
        <title>The Global Catalogue of Microorganisms (GCM) 10K type strain sequencing project: providing services to taxonomists for standard genome sequencing and annotation.</title>
        <authorList>
            <consortium name="The Broad Institute Genomics Platform"/>
            <consortium name="The Broad Institute Genome Sequencing Center for Infectious Disease"/>
            <person name="Wu L."/>
            <person name="Ma J."/>
        </authorList>
    </citation>
    <scope>NUCLEOTIDE SEQUENCE [LARGE SCALE GENOMIC DNA]</scope>
    <source>
        <strain evidence="3">NBRC 103632</strain>
    </source>
</reference>
<evidence type="ECO:0000313" key="2">
    <source>
        <dbReference type="EMBL" id="GLS69057.1"/>
    </source>
</evidence>
<protein>
    <submittedName>
        <fullName evidence="2">Uncharacterized protein</fullName>
    </submittedName>
</protein>
<name>A0AA37WRM4_9HYPH</name>
<dbReference type="AlphaFoldDB" id="A0AA37WRM4"/>
<sequence length="76" mass="8467">MADLTDNSRSRVEYGDALIRITRNASLAGYDAALIQNALRAIQRSRELLEATKYQVRPPADPVRRSDADDLKKPAP</sequence>
<feature type="region of interest" description="Disordered" evidence="1">
    <location>
        <begin position="53"/>
        <end position="76"/>
    </location>
</feature>
<accession>A0AA37WRM4</accession>
<feature type="compositionally biased region" description="Basic and acidic residues" evidence="1">
    <location>
        <begin position="62"/>
        <end position="76"/>
    </location>
</feature>
<dbReference type="EMBL" id="BSPL01000010">
    <property type="protein sequence ID" value="GLS69057.1"/>
    <property type="molecule type" value="Genomic_DNA"/>
</dbReference>
<proteinExistence type="predicted"/>
<dbReference type="RefSeq" id="WP_238199033.1">
    <property type="nucleotide sequence ID" value="NZ_BPQZ01000030.1"/>
</dbReference>